<sequence>MGLPMAPYENGRKRGYDDIDSGVPSKRSPNDVVDKFIKLRDAILEKGKKKTLTALKELLMDIKDSTFILSEVAKQTTHLFITKLLTLYTCTQSTVDLTIYEILRIFSVGVKFNLKALHPLVFGPTTEQHYSLLLKLGRAVHICPKADEVLAGLDQALLWETGRFASVFNPNTYNQQQTHLYDPRYISFMLLEMVEAGSELNLRGFVEKNGLSFAAFLTSHDDANLRATGYAILSEYLLLLKDLSSDAFEERPLFIYALQYFKNNLKALNTRVSNAVAHFFARVFKVFLTPEDPVFPKIAAFLAVKRDFNVNAVPEFLRMLLSTSTLAYKNEREWMLNLVKDSIFTPRDFHVLEQQNGTSLCLSLFASPFCDRSTMRQILYLLKRLVSIPSVAKDLCIRLNFHTWLLTTIRQCKLTRWEIGFLTQIFVEYGTAIQRICFESVEFGEPLTGGPLRKEMLIKASIRKLQKIVDDQEDEVKTNWSVKLAELGQAWVKPANFVPVNADAIVV</sequence>
<dbReference type="Proteomes" id="UP000492821">
    <property type="component" value="Unassembled WGS sequence"/>
</dbReference>
<evidence type="ECO:0000313" key="4">
    <source>
        <dbReference type="WBParaSite" id="Pan_g21385.t1"/>
    </source>
</evidence>
<dbReference type="Pfam" id="PF16201">
    <property type="entry name" value="NopRA1"/>
    <property type="match status" value="1"/>
</dbReference>
<dbReference type="AlphaFoldDB" id="A0A7E4ZW96"/>
<keyword evidence="3" id="KW-1185">Reference proteome</keyword>
<accession>A0A7E4ZW96</accession>
<dbReference type="InterPro" id="IPR032436">
    <property type="entry name" value="URB1_C"/>
</dbReference>
<dbReference type="InterPro" id="IPR039844">
    <property type="entry name" value="URB1"/>
</dbReference>
<proteinExistence type="predicted"/>
<reference evidence="3" key="1">
    <citation type="journal article" date="2013" name="Genetics">
        <title>The draft genome and transcriptome of Panagrellus redivivus are shaped by the harsh demands of a free-living lifestyle.</title>
        <authorList>
            <person name="Srinivasan J."/>
            <person name="Dillman A.R."/>
            <person name="Macchietto M.G."/>
            <person name="Heikkinen L."/>
            <person name="Lakso M."/>
            <person name="Fracchia K.M."/>
            <person name="Antoshechkin I."/>
            <person name="Mortazavi A."/>
            <person name="Wong G."/>
            <person name="Sternberg P.W."/>
        </authorList>
    </citation>
    <scope>NUCLEOTIDE SEQUENCE [LARGE SCALE GENOMIC DNA]</scope>
    <source>
        <strain evidence="3">MT8872</strain>
    </source>
</reference>
<feature type="region of interest" description="Disordered" evidence="1">
    <location>
        <begin position="1"/>
        <end position="27"/>
    </location>
</feature>
<dbReference type="GO" id="GO:0000466">
    <property type="term" value="P:maturation of 5.8S rRNA from tricistronic rRNA transcript (SSU-rRNA, 5.8S rRNA, LSU-rRNA)"/>
    <property type="evidence" value="ECO:0007669"/>
    <property type="project" value="TreeGrafter"/>
</dbReference>
<dbReference type="GO" id="GO:0005730">
    <property type="term" value="C:nucleolus"/>
    <property type="evidence" value="ECO:0007669"/>
    <property type="project" value="TreeGrafter"/>
</dbReference>
<name>A0A7E4ZW96_PANRE</name>
<organism evidence="3 4">
    <name type="scientific">Panagrellus redivivus</name>
    <name type="common">Microworm</name>
    <dbReference type="NCBI Taxonomy" id="6233"/>
    <lineage>
        <taxon>Eukaryota</taxon>
        <taxon>Metazoa</taxon>
        <taxon>Ecdysozoa</taxon>
        <taxon>Nematoda</taxon>
        <taxon>Chromadorea</taxon>
        <taxon>Rhabditida</taxon>
        <taxon>Tylenchina</taxon>
        <taxon>Panagrolaimomorpha</taxon>
        <taxon>Panagrolaimoidea</taxon>
        <taxon>Panagrolaimidae</taxon>
        <taxon>Panagrellus</taxon>
    </lineage>
</organism>
<feature type="domain" description="URB1 C-terminal" evidence="2">
    <location>
        <begin position="211"/>
        <end position="404"/>
    </location>
</feature>
<dbReference type="PANTHER" id="PTHR13500:SF0">
    <property type="entry name" value="NUCLEOLAR PRE-RIBOSOMAL-ASSOCIATED PROTEIN 1"/>
    <property type="match status" value="1"/>
</dbReference>
<dbReference type="GO" id="GO:0000463">
    <property type="term" value="P:maturation of LSU-rRNA from tricistronic rRNA transcript (SSU-rRNA, 5.8S rRNA, LSU-rRNA)"/>
    <property type="evidence" value="ECO:0007669"/>
    <property type="project" value="TreeGrafter"/>
</dbReference>
<dbReference type="WBParaSite" id="Pan_g21385.t1">
    <property type="protein sequence ID" value="Pan_g21385.t1"/>
    <property type="gene ID" value="Pan_g21385"/>
</dbReference>
<evidence type="ECO:0000313" key="3">
    <source>
        <dbReference type="Proteomes" id="UP000492821"/>
    </source>
</evidence>
<protein>
    <submittedName>
        <fullName evidence="4">NopRA1 domain-containing protein</fullName>
    </submittedName>
</protein>
<evidence type="ECO:0000256" key="1">
    <source>
        <dbReference type="SAM" id="MobiDB-lite"/>
    </source>
</evidence>
<dbReference type="PANTHER" id="PTHR13500">
    <property type="entry name" value="NUCLEOLAR PRERIBOSOMAL-ASSOCIATED PROTEIN 1"/>
    <property type="match status" value="1"/>
</dbReference>
<reference evidence="4" key="2">
    <citation type="submission" date="2020-10" db="UniProtKB">
        <authorList>
            <consortium name="WormBaseParasite"/>
        </authorList>
    </citation>
    <scope>IDENTIFICATION</scope>
</reference>
<evidence type="ECO:0000259" key="2">
    <source>
        <dbReference type="Pfam" id="PF16201"/>
    </source>
</evidence>